<dbReference type="AlphaFoldDB" id="A0A023BD58"/>
<dbReference type="VEuPathDB" id="CryptoDB:GNI_008280"/>
<feature type="region of interest" description="Disordered" evidence="3">
    <location>
        <begin position="236"/>
        <end position="256"/>
    </location>
</feature>
<evidence type="ECO:0000313" key="4">
    <source>
        <dbReference type="EMBL" id="EZG87063.1"/>
    </source>
</evidence>
<dbReference type="InterPro" id="IPR007213">
    <property type="entry name" value="Ppm1/Ppm2/Tcmp"/>
</dbReference>
<evidence type="ECO:0000256" key="1">
    <source>
        <dbReference type="ARBA" id="ARBA00022603"/>
    </source>
</evidence>
<proteinExistence type="predicted"/>
<keyword evidence="2" id="KW-0808">Transferase</keyword>
<feature type="compositionally biased region" description="Low complexity" evidence="3">
    <location>
        <begin position="236"/>
        <end position="245"/>
    </location>
</feature>
<evidence type="ECO:0000313" key="5">
    <source>
        <dbReference type="Proteomes" id="UP000019763"/>
    </source>
</evidence>
<keyword evidence="5" id="KW-1185">Reference proteome</keyword>
<accession>A0A023BD58</accession>
<evidence type="ECO:0000256" key="3">
    <source>
        <dbReference type="SAM" id="MobiDB-lite"/>
    </source>
</evidence>
<organism evidence="4 5">
    <name type="scientific">Gregarina niphandrodes</name>
    <name type="common">Septate eugregarine</name>
    <dbReference type="NCBI Taxonomy" id="110365"/>
    <lineage>
        <taxon>Eukaryota</taxon>
        <taxon>Sar</taxon>
        <taxon>Alveolata</taxon>
        <taxon>Apicomplexa</taxon>
        <taxon>Conoidasida</taxon>
        <taxon>Gregarinasina</taxon>
        <taxon>Eugregarinorida</taxon>
        <taxon>Gregarinidae</taxon>
        <taxon>Gregarina</taxon>
    </lineage>
</organism>
<dbReference type="Proteomes" id="UP000019763">
    <property type="component" value="Unassembled WGS sequence"/>
</dbReference>
<dbReference type="GO" id="GO:0032259">
    <property type="term" value="P:methylation"/>
    <property type="evidence" value="ECO:0007669"/>
    <property type="project" value="UniProtKB-KW"/>
</dbReference>
<evidence type="ECO:0000256" key="2">
    <source>
        <dbReference type="ARBA" id="ARBA00022679"/>
    </source>
</evidence>
<dbReference type="eggNOG" id="ENOG502T74K">
    <property type="taxonomic scope" value="Eukaryota"/>
</dbReference>
<dbReference type="InterPro" id="IPR029063">
    <property type="entry name" value="SAM-dependent_MTases_sf"/>
</dbReference>
<protein>
    <submittedName>
        <fullName evidence="4">Methyltransferase</fullName>
    </submittedName>
</protein>
<dbReference type="PANTHER" id="PTHR43619">
    <property type="entry name" value="S-ADENOSYL-L-METHIONINE-DEPENDENT METHYLTRANSFERASE YKTD-RELATED"/>
    <property type="match status" value="1"/>
</dbReference>
<dbReference type="EMBL" id="AFNH02000062">
    <property type="protein sequence ID" value="EZG87063.1"/>
    <property type="molecule type" value="Genomic_DNA"/>
</dbReference>
<sequence>MAIKVLYIPILGEYVRRLTFISGLQDTNANLCLFMRILYTLLPSDIRFDPAERDLAWYFLEIQYKAVYWLVRMFGFRVLPPPLRPLFVTYYGRAVRSASFVQEAILNDSVNQLVILGSGYDCSAYRTRQLRITKERYVKAFELDLADVQQRKIRMMKESMTEVEYQYYTEGVIFVPCDFDKQSVRTVLLQAGLDPTQSVAILWEGVTYYLDMKSIKSTLQEIQNIFSKGSLAHQSSIMSPSKPSSAQPSLVQPSSAAATDASVADASVADASVTDASVADSSTVERLVEPSSAMRPNEGSPVSADSTGCLSEDVPAMQEAGSPTIFLLFDYMPACSTLLKEGEHESWLWKLEQDLNQVAGTPFITGIQSVETLLSEYGFKVTRETSRLTHVGNLAKYDMLDVFFEPNSTQGHNEPNLIVVEAQYKVFV</sequence>
<dbReference type="GeneID" id="22910568"/>
<name>A0A023BD58_GRENI</name>
<dbReference type="Gene3D" id="3.40.50.150">
    <property type="entry name" value="Vaccinia Virus protein VP39"/>
    <property type="match status" value="1"/>
</dbReference>
<comment type="caution">
    <text evidence="4">The sequence shown here is derived from an EMBL/GenBank/DDBJ whole genome shotgun (WGS) entry which is preliminary data.</text>
</comment>
<dbReference type="PANTHER" id="PTHR43619:SF2">
    <property type="entry name" value="S-ADENOSYL-L-METHIONINE-DEPENDENT METHYLTRANSFERASES SUPERFAMILY PROTEIN"/>
    <property type="match status" value="1"/>
</dbReference>
<dbReference type="SUPFAM" id="SSF53335">
    <property type="entry name" value="S-adenosyl-L-methionine-dependent methyltransferases"/>
    <property type="match status" value="1"/>
</dbReference>
<keyword evidence="1 4" id="KW-0489">Methyltransferase</keyword>
<reference evidence="4" key="1">
    <citation type="submission" date="2013-12" db="EMBL/GenBank/DDBJ databases">
        <authorList>
            <person name="Omoto C.K."/>
            <person name="Sibley D."/>
            <person name="Venepally P."/>
            <person name="Hadjithomas M."/>
            <person name="Karamycheva S."/>
            <person name="Brunk B."/>
            <person name="Roos D."/>
            <person name="Caler E."/>
            <person name="Lorenzi H."/>
        </authorList>
    </citation>
    <scope>NUCLEOTIDE SEQUENCE</scope>
</reference>
<dbReference type="RefSeq" id="XP_011128705.1">
    <property type="nucleotide sequence ID" value="XM_011130403.1"/>
</dbReference>
<dbReference type="GO" id="GO:0008168">
    <property type="term" value="F:methyltransferase activity"/>
    <property type="evidence" value="ECO:0007669"/>
    <property type="project" value="UniProtKB-KW"/>
</dbReference>
<gene>
    <name evidence="4" type="ORF">GNI_008280</name>
</gene>
<dbReference type="OrthoDB" id="203237at2759"/>
<dbReference type="Pfam" id="PF04072">
    <property type="entry name" value="LCM"/>
    <property type="match status" value="1"/>
</dbReference>
<feature type="region of interest" description="Disordered" evidence="3">
    <location>
        <begin position="280"/>
        <end position="307"/>
    </location>
</feature>